<organism evidence="1 2">
    <name type="scientific">Sulfurospirillum diekertiae</name>
    <dbReference type="NCBI Taxonomy" id="1854492"/>
    <lineage>
        <taxon>Bacteria</taxon>
        <taxon>Pseudomonadati</taxon>
        <taxon>Campylobacterota</taxon>
        <taxon>Epsilonproteobacteria</taxon>
        <taxon>Campylobacterales</taxon>
        <taxon>Sulfurospirillaceae</taxon>
        <taxon>Sulfurospirillum</taxon>
    </lineage>
</organism>
<evidence type="ECO:0000313" key="1">
    <source>
        <dbReference type="EMBL" id="ATB69665.1"/>
    </source>
</evidence>
<gene>
    <name evidence="1" type="ORF">SJPD1_1556</name>
</gene>
<sequence>MKQKINERKLITREHHYALFVISVEFIVHLVHAL</sequence>
<reference evidence="2" key="1">
    <citation type="submission" date="2017-09" db="EMBL/GenBank/DDBJ databases">
        <title>The complete genome of Sulfurospirillum sp. JPD-1.</title>
        <authorList>
            <person name="Goris T."/>
        </authorList>
    </citation>
    <scope>NUCLEOTIDE SEQUENCE [LARGE SCALE GENOMIC DNA]</scope>
    <source>
        <strain evidence="2">JPD-1</strain>
    </source>
</reference>
<evidence type="ECO:0000313" key="2">
    <source>
        <dbReference type="Proteomes" id="UP000217349"/>
    </source>
</evidence>
<accession>A0A290HE28</accession>
<dbReference type="Proteomes" id="UP000217349">
    <property type="component" value="Chromosome"/>
</dbReference>
<dbReference type="KEGG" id="sulj:SJPD1_1556"/>
<protein>
    <submittedName>
        <fullName evidence="1">Uncharacterized protein</fullName>
    </submittedName>
</protein>
<proteinExistence type="predicted"/>
<dbReference type="AlphaFoldDB" id="A0A290HE28"/>
<name>A0A290HE28_9BACT</name>
<dbReference type="EMBL" id="CP023275">
    <property type="protein sequence ID" value="ATB69665.1"/>
    <property type="molecule type" value="Genomic_DNA"/>
</dbReference>